<proteinExistence type="predicted"/>
<evidence type="ECO:0000313" key="1">
    <source>
        <dbReference type="EMBL" id="ONK77623.1"/>
    </source>
</evidence>
<name>A0A5P1FIU4_ASPOF</name>
<gene>
    <name evidence="1" type="ORF">A4U43_C02F8740</name>
</gene>
<dbReference type="Gramene" id="ONK77623">
    <property type="protein sequence ID" value="ONK77623"/>
    <property type="gene ID" value="A4U43_C02F8740"/>
</dbReference>
<dbReference type="EMBL" id="CM007382">
    <property type="protein sequence ID" value="ONK77623.1"/>
    <property type="molecule type" value="Genomic_DNA"/>
</dbReference>
<protein>
    <submittedName>
        <fullName evidence="1">Uncharacterized protein</fullName>
    </submittedName>
</protein>
<dbReference type="Proteomes" id="UP000243459">
    <property type="component" value="Chromosome 2"/>
</dbReference>
<keyword evidence="2" id="KW-1185">Reference proteome</keyword>
<evidence type="ECO:0000313" key="2">
    <source>
        <dbReference type="Proteomes" id="UP000243459"/>
    </source>
</evidence>
<dbReference type="AlphaFoldDB" id="A0A5P1FIU4"/>
<sequence length="169" mass="17723">MEAAIAGAPPTKVGEGKGPLFGGDLLSLELKEFVRVEQTEKAGALRQVGKKSKRYKLGRKSKCVVSKRPRPRHELSASTADTLLSPVISAKSTVVLGSVIEVEVAVAIDLTVGASLVVMTSYTSRVGTQVSSLPIVTIDPTTRTLHVATAIEIFTLPLVSIQATPSSTG</sequence>
<reference evidence="2" key="1">
    <citation type="journal article" date="2017" name="Nat. Commun.">
        <title>The asparagus genome sheds light on the origin and evolution of a young Y chromosome.</title>
        <authorList>
            <person name="Harkess A."/>
            <person name="Zhou J."/>
            <person name="Xu C."/>
            <person name="Bowers J.E."/>
            <person name="Van der Hulst R."/>
            <person name="Ayyampalayam S."/>
            <person name="Mercati F."/>
            <person name="Riccardi P."/>
            <person name="McKain M.R."/>
            <person name="Kakrana A."/>
            <person name="Tang H."/>
            <person name="Ray J."/>
            <person name="Groenendijk J."/>
            <person name="Arikit S."/>
            <person name="Mathioni S.M."/>
            <person name="Nakano M."/>
            <person name="Shan H."/>
            <person name="Telgmann-Rauber A."/>
            <person name="Kanno A."/>
            <person name="Yue Z."/>
            <person name="Chen H."/>
            <person name="Li W."/>
            <person name="Chen Y."/>
            <person name="Xu X."/>
            <person name="Zhang Y."/>
            <person name="Luo S."/>
            <person name="Chen H."/>
            <person name="Gao J."/>
            <person name="Mao Z."/>
            <person name="Pires J.C."/>
            <person name="Luo M."/>
            <person name="Kudrna D."/>
            <person name="Wing R.A."/>
            <person name="Meyers B.C."/>
            <person name="Yi K."/>
            <person name="Kong H."/>
            <person name="Lavrijsen P."/>
            <person name="Sunseri F."/>
            <person name="Falavigna A."/>
            <person name="Ye Y."/>
            <person name="Leebens-Mack J.H."/>
            <person name="Chen G."/>
        </authorList>
    </citation>
    <scope>NUCLEOTIDE SEQUENCE [LARGE SCALE GENOMIC DNA]</scope>
    <source>
        <strain evidence="2">cv. DH0086</strain>
    </source>
</reference>
<organism evidence="1 2">
    <name type="scientific">Asparagus officinalis</name>
    <name type="common">Garden asparagus</name>
    <dbReference type="NCBI Taxonomy" id="4686"/>
    <lineage>
        <taxon>Eukaryota</taxon>
        <taxon>Viridiplantae</taxon>
        <taxon>Streptophyta</taxon>
        <taxon>Embryophyta</taxon>
        <taxon>Tracheophyta</taxon>
        <taxon>Spermatophyta</taxon>
        <taxon>Magnoliopsida</taxon>
        <taxon>Liliopsida</taxon>
        <taxon>Asparagales</taxon>
        <taxon>Asparagaceae</taxon>
        <taxon>Asparagoideae</taxon>
        <taxon>Asparagus</taxon>
    </lineage>
</organism>
<accession>A0A5P1FIU4</accession>